<dbReference type="OrthoDB" id="2963168at2759"/>
<dbReference type="PANTHER" id="PTHR14187">
    <property type="entry name" value="ALPHA KINASE/ELONGATION FACTOR 2 KINASE"/>
    <property type="match status" value="1"/>
</dbReference>
<sequence length="251" mass="27516">MIPDTPRGRSRVKFVTEGEASLHYCLHGISLDDINKDGYVIADLGGGTLDFSTYRVIATNPLRIEEICAARCELQGSTFVTARAKEFIKEKLKSSKYGSDQLVKQIGERFDETTKMIFRDTNDVCLIPFGSILDKDLENGIRSGKLKLSGDEVATFFKPSIAASLAAIVNFANESSNVYLVGGFSASPYLKAQLKERLLAFNINVACPDGQTVAKFSYGMALVVIYDAADPEHLARIKSIHSSLWAKSSSR</sequence>
<dbReference type="Gene3D" id="3.30.420.40">
    <property type="match status" value="2"/>
</dbReference>
<reference evidence="1 2" key="1">
    <citation type="submission" date="2019-02" db="EMBL/GenBank/DDBJ databases">
        <title>Genome sequencing of the rare red list fungi Phellinidium pouzarii.</title>
        <authorList>
            <person name="Buettner E."/>
            <person name="Kellner H."/>
        </authorList>
    </citation>
    <scope>NUCLEOTIDE SEQUENCE [LARGE SCALE GENOMIC DNA]</scope>
    <source>
        <strain evidence="1 2">DSM 108285</strain>
    </source>
</reference>
<dbReference type="InterPro" id="IPR043129">
    <property type="entry name" value="ATPase_NBD"/>
</dbReference>
<dbReference type="EMBL" id="SGPK01000087">
    <property type="protein sequence ID" value="THH08787.1"/>
    <property type="molecule type" value="Genomic_DNA"/>
</dbReference>
<evidence type="ECO:0000313" key="2">
    <source>
        <dbReference type="Proteomes" id="UP000308199"/>
    </source>
</evidence>
<comment type="caution">
    <text evidence="1">The sequence shown here is derived from an EMBL/GenBank/DDBJ whole genome shotgun (WGS) entry which is preliminary data.</text>
</comment>
<protein>
    <submittedName>
        <fullName evidence="1">Uncharacterized protein</fullName>
    </submittedName>
</protein>
<dbReference type="AlphaFoldDB" id="A0A4S4LB62"/>
<evidence type="ECO:0000313" key="1">
    <source>
        <dbReference type="EMBL" id="THH08787.1"/>
    </source>
</evidence>
<dbReference type="Gene3D" id="3.90.640.10">
    <property type="entry name" value="Actin, Chain A, domain 4"/>
    <property type="match status" value="1"/>
</dbReference>
<dbReference type="SUPFAM" id="SSF53067">
    <property type="entry name" value="Actin-like ATPase domain"/>
    <property type="match status" value="1"/>
</dbReference>
<accession>A0A4S4LB62</accession>
<dbReference type="PANTHER" id="PTHR14187:SF82">
    <property type="entry name" value="FAMILY CHAPERONE, PUTATIVE (AFU_ORTHOLOGUE AFUA_7G08575)-RELATED"/>
    <property type="match status" value="1"/>
</dbReference>
<proteinExistence type="predicted"/>
<keyword evidence="2" id="KW-1185">Reference proteome</keyword>
<dbReference type="CDD" id="cd10170">
    <property type="entry name" value="ASKHA_NBD_HSP70"/>
    <property type="match status" value="1"/>
</dbReference>
<gene>
    <name evidence="1" type="ORF">EW145_g2476</name>
</gene>
<organism evidence="1 2">
    <name type="scientific">Phellinidium pouzarii</name>
    <dbReference type="NCBI Taxonomy" id="167371"/>
    <lineage>
        <taxon>Eukaryota</taxon>
        <taxon>Fungi</taxon>
        <taxon>Dikarya</taxon>
        <taxon>Basidiomycota</taxon>
        <taxon>Agaricomycotina</taxon>
        <taxon>Agaricomycetes</taxon>
        <taxon>Hymenochaetales</taxon>
        <taxon>Hymenochaetaceae</taxon>
        <taxon>Phellinidium</taxon>
    </lineage>
</organism>
<name>A0A4S4LB62_9AGAM</name>
<dbReference type="Proteomes" id="UP000308199">
    <property type="component" value="Unassembled WGS sequence"/>
</dbReference>